<keyword evidence="4" id="KW-1185">Reference proteome</keyword>
<dbReference type="PANTHER" id="PTHR36156">
    <property type="entry name" value="SLR2101 PROTEIN"/>
    <property type="match status" value="1"/>
</dbReference>
<dbReference type="InterPro" id="IPR014710">
    <property type="entry name" value="RmlC-like_jellyroll"/>
</dbReference>
<proteinExistence type="predicted"/>
<feature type="compositionally biased region" description="Polar residues" evidence="1">
    <location>
        <begin position="7"/>
        <end position="18"/>
    </location>
</feature>
<dbReference type="AlphaFoldDB" id="A0AAJ0HXB1"/>
<dbReference type="InterPro" id="IPR013096">
    <property type="entry name" value="Cupin_2"/>
</dbReference>
<dbReference type="Pfam" id="PF07883">
    <property type="entry name" value="Cupin_2"/>
    <property type="match status" value="1"/>
</dbReference>
<dbReference type="Proteomes" id="UP001275084">
    <property type="component" value="Unassembled WGS sequence"/>
</dbReference>
<dbReference type="InterPro" id="IPR011051">
    <property type="entry name" value="RmlC_Cupin_sf"/>
</dbReference>
<feature type="domain" description="Cupin type-2" evidence="2">
    <location>
        <begin position="100"/>
        <end position="158"/>
    </location>
</feature>
<evidence type="ECO:0000313" key="4">
    <source>
        <dbReference type="Proteomes" id="UP001275084"/>
    </source>
</evidence>
<name>A0AAJ0HXB1_9PEZI</name>
<gene>
    <name evidence="3" type="ORF">B0T25DRAFT_530457</name>
</gene>
<sequence>MPPPNPTTKEAPQHTSPLGTPIRHITTHDPSTGLGTFSTVLPPQLPTFSLSPTLLGFDGYRTLSQPITMTDDEDLAAVGAAPPADIWFPTAGESLVRYCDWGPGAEVPMHRSETVDFGVLLCGEMELTLDGGEARVIRAGELIVQRGTLHAWRNPSETVWARGLFFLLGANPVRVRGVLKGSEMPWEGNA</sequence>
<reference evidence="3" key="2">
    <citation type="submission" date="2023-06" db="EMBL/GenBank/DDBJ databases">
        <authorList>
            <consortium name="Lawrence Berkeley National Laboratory"/>
            <person name="Haridas S."/>
            <person name="Hensen N."/>
            <person name="Bonometti L."/>
            <person name="Westerberg I."/>
            <person name="Brannstrom I.O."/>
            <person name="Guillou S."/>
            <person name="Cros-Aarteil S."/>
            <person name="Calhoun S."/>
            <person name="Kuo A."/>
            <person name="Mondo S."/>
            <person name="Pangilinan J."/>
            <person name="Riley R."/>
            <person name="Labutti K."/>
            <person name="Andreopoulos B."/>
            <person name="Lipzen A."/>
            <person name="Chen C."/>
            <person name="Yanf M."/>
            <person name="Daum C."/>
            <person name="Ng V."/>
            <person name="Clum A."/>
            <person name="Steindorff A."/>
            <person name="Ohm R."/>
            <person name="Martin F."/>
            <person name="Silar P."/>
            <person name="Natvig D."/>
            <person name="Lalanne C."/>
            <person name="Gautier V."/>
            <person name="Ament-Velasquez S.L."/>
            <person name="Kruys A."/>
            <person name="Hutchinson M.I."/>
            <person name="Powell A.J."/>
            <person name="Barry K."/>
            <person name="Miller A.N."/>
            <person name="Grigoriev I.V."/>
            <person name="Debuchy R."/>
            <person name="Gladieux P."/>
            <person name="Thoren M.H."/>
            <person name="Johannesson H."/>
        </authorList>
    </citation>
    <scope>NUCLEOTIDE SEQUENCE</scope>
    <source>
        <strain evidence="3">CBS 955.72</strain>
    </source>
</reference>
<dbReference type="Gene3D" id="2.60.120.10">
    <property type="entry name" value="Jelly Rolls"/>
    <property type="match status" value="1"/>
</dbReference>
<accession>A0AAJ0HXB1</accession>
<organism evidence="3 4">
    <name type="scientific">Lasiosphaeria hispida</name>
    <dbReference type="NCBI Taxonomy" id="260671"/>
    <lineage>
        <taxon>Eukaryota</taxon>
        <taxon>Fungi</taxon>
        <taxon>Dikarya</taxon>
        <taxon>Ascomycota</taxon>
        <taxon>Pezizomycotina</taxon>
        <taxon>Sordariomycetes</taxon>
        <taxon>Sordariomycetidae</taxon>
        <taxon>Sordariales</taxon>
        <taxon>Lasiosphaeriaceae</taxon>
        <taxon>Lasiosphaeria</taxon>
    </lineage>
</organism>
<evidence type="ECO:0000256" key="1">
    <source>
        <dbReference type="SAM" id="MobiDB-lite"/>
    </source>
</evidence>
<reference evidence="3" key="1">
    <citation type="journal article" date="2023" name="Mol. Phylogenet. Evol.">
        <title>Genome-scale phylogeny and comparative genomics of the fungal order Sordariales.</title>
        <authorList>
            <person name="Hensen N."/>
            <person name="Bonometti L."/>
            <person name="Westerberg I."/>
            <person name="Brannstrom I.O."/>
            <person name="Guillou S."/>
            <person name="Cros-Aarteil S."/>
            <person name="Calhoun S."/>
            <person name="Haridas S."/>
            <person name="Kuo A."/>
            <person name="Mondo S."/>
            <person name="Pangilinan J."/>
            <person name="Riley R."/>
            <person name="LaButti K."/>
            <person name="Andreopoulos B."/>
            <person name="Lipzen A."/>
            <person name="Chen C."/>
            <person name="Yan M."/>
            <person name="Daum C."/>
            <person name="Ng V."/>
            <person name="Clum A."/>
            <person name="Steindorff A."/>
            <person name="Ohm R.A."/>
            <person name="Martin F."/>
            <person name="Silar P."/>
            <person name="Natvig D.O."/>
            <person name="Lalanne C."/>
            <person name="Gautier V."/>
            <person name="Ament-Velasquez S.L."/>
            <person name="Kruys A."/>
            <person name="Hutchinson M.I."/>
            <person name="Powell A.J."/>
            <person name="Barry K."/>
            <person name="Miller A.N."/>
            <person name="Grigoriev I.V."/>
            <person name="Debuchy R."/>
            <person name="Gladieux P."/>
            <person name="Hiltunen Thoren M."/>
            <person name="Johannesson H."/>
        </authorList>
    </citation>
    <scope>NUCLEOTIDE SEQUENCE</scope>
    <source>
        <strain evidence="3">CBS 955.72</strain>
    </source>
</reference>
<comment type="caution">
    <text evidence="3">The sequence shown here is derived from an EMBL/GenBank/DDBJ whole genome shotgun (WGS) entry which is preliminary data.</text>
</comment>
<protein>
    <recommendedName>
        <fullName evidence="2">Cupin type-2 domain-containing protein</fullName>
    </recommendedName>
</protein>
<feature type="region of interest" description="Disordered" evidence="1">
    <location>
        <begin position="1"/>
        <end position="21"/>
    </location>
</feature>
<dbReference type="EMBL" id="JAUIQD010000001">
    <property type="protein sequence ID" value="KAK3364538.1"/>
    <property type="molecule type" value="Genomic_DNA"/>
</dbReference>
<dbReference type="CDD" id="cd02231">
    <property type="entry name" value="cupin_BLL6423-like"/>
    <property type="match status" value="1"/>
</dbReference>
<dbReference type="PANTHER" id="PTHR36156:SF2">
    <property type="entry name" value="CUPIN TYPE-2 DOMAIN-CONTAINING PROTEIN"/>
    <property type="match status" value="1"/>
</dbReference>
<evidence type="ECO:0000313" key="3">
    <source>
        <dbReference type="EMBL" id="KAK3364538.1"/>
    </source>
</evidence>
<evidence type="ECO:0000259" key="2">
    <source>
        <dbReference type="Pfam" id="PF07883"/>
    </source>
</evidence>
<dbReference type="SUPFAM" id="SSF51182">
    <property type="entry name" value="RmlC-like cupins"/>
    <property type="match status" value="1"/>
</dbReference>
<dbReference type="InterPro" id="IPR047142">
    <property type="entry name" value="OryJ/VirC-like"/>
</dbReference>